<comment type="caution">
    <text evidence="1">The sequence shown here is derived from an EMBL/GenBank/DDBJ whole genome shotgun (WGS) entry which is preliminary data.</text>
</comment>
<evidence type="ECO:0000313" key="2">
    <source>
        <dbReference type="Proteomes" id="UP000289546"/>
    </source>
</evidence>
<organism evidence="1 2">
    <name type="scientific">Bradyrhizobium nanningense</name>
    <dbReference type="NCBI Taxonomy" id="1325118"/>
    <lineage>
        <taxon>Bacteria</taxon>
        <taxon>Pseudomonadati</taxon>
        <taxon>Pseudomonadota</taxon>
        <taxon>Alphaproteobacteria</taxon>
        <taxon>Hyphomicrobiales</taxon>
        <taxon>Nitrobacteraceae</taxon>
        <taxon>Bradyrhizobium</taxon>
    </lineage>
</organism>
<dbReference type="AlphaFoldDB" id="A0A4Q0S2M0"/>
<proteinExistence type="predicted"/>
<gene>
    <name evidence="1" type="ORF">XH99_20305</name>
</gene>
<name>A0A4Q0S2M0_9BRAD</name>
<sequence length="81" mass="9483">MEKIERDRRDARAYRELESDLRDVVNMGRIAANLAHDADGEPPLCEKRNLALFAVYHLLEMLQCFEMKYEDDGWHVSQEAS</sequence>
<accession>A0A4Q0S2M0</accession>
<dbReference type="EMBL" id="LBJQ01000082">
    <property type="protein sequence ID" value="RXH26291.1"/>
    <property type="molecule type" value="Genomic_DNA"/>
</dbReference>
<reference evidence="1 2" key="1">
    <citation type="submission" date="2015-04" db="EMBL/GenBank/DDBJ databases">
        <title>Comparative genomics of rhizobia nodulating Arachis hypogaea in China.</title>
        <authorList>
            <person name="Li Y."/>
        </authorList>
    </citation>
    <scope>NUCLEOTIDE SEQUENCE [LARGE SCALE GENOMIC DNA]</scope>
    <source>
        <strain evidence="1 2">CCBAU 51757</strain>
    </source>
</reference>
<dbReference type="Proteomes" id="UP000289546">
    <property type="component" value="Unassembled WGS sequence"/>
</dbReference>
<evidence type="ECO:0000313" key="1">
    <source>
        <dbReference type="EMBL" id="RXH26291.1"/>
    </source>
</evidence>
<protein>
    <submittedName>
        <fullName evidence="1">Uncharacterized protein</fullName>
    </submittedName>
</protein>
<keyword evidence="2" id="KW-1185">Reference proteome</keyword>